<proteinExistence type="predicted"/>
<accession>A0ABV6ECE4</accession>
<evidence type="ECO:0000313" key="2">
    <source>
        <dbReference type="Proteomes" id="UP001589792"/>
    </source>
</evidence>
<dbReference type="EMBL" id="JBHLXG010000007">
    <property type="protein sequence ID" value="MFC0226655.1"/>
    <property type="molecule type" value="Genomic_DNA"/>
</dbReference>
<dbReference type="Proteomes" id="UP001589792">
    <property type="component" value="Unassembled WGS sequence"/>
</dbReference>
<reference evidence="1 2" key="1">
    <citation type="submission" date="2024-09" db="EMBL/GenBank/DDBJ databases">
        <authorList>
            <person name="Sun Q."/>
            <person name="Mori K."/>
        </authorList>
    </citation>
    <scope>NUCLEOTIDE SEQUENCE [LARGE SCALE GENOMIC DNA]</scope>
    <source>
        <strain evidence="1 2">CCM 8626</strain>
    </source>
</reference>
<keyword evidence="2" id="KW-1185">Reference proteome</keyword>
<protein>
    <submittedName>
        <fullName evidence="1">Uncharacterized protein</fullName>
    </submittedName>
</protein>
<name>A0ABV6ECE4_9GAMM</name>
<sequence>MGLFFTRCCNAFAGAERVEEQPIITSPVKGIHMNFSQWFNTLDERLELQGEWLWGSG</sequence>
<dbReference type="RefSeq" id="WP_380674440.1">
    <property type="nucleotide sequence ID" value="NZ_CP173186.1"/>
</dbReference>
<evidence type="ECO:0000313" key="1">
    <source>
        <dbReference type="EMBL" id="MFC0226655.1"/>
    </source>
</evidence>
<organism evidence="1 2">
    <name type="scientific">Serratia aquatilis</name>
    <dbReference type="NCBI Taxonomy" id="1737515"/>
    <lineage>
        <taxon>Bacteria</taxon>
        <taxon>Pseudomonadati</taxon>
        <taxon>Pseudomonadota</taxon>
        <taxon>Gammaproteobacteria</taxon>
        <taxon>Enterobacterales</taxon>
        <taxon>Yersiniaceae</taxon>
        <taxon>Serratia</taxon>
    </lineage>
</organism>
<gene>
    <name evidence="1" type="ORF">ACFFJ3_09115</name>
</gene>
<comment type="caution">
    <text evidence="1">The sequence shown here is derived from an EMBL/GenBank/DDBJ whole genome shotgun (WGS) entry which is preliminary data.</text>
</comment>